<dbReference type="InterPro" id="IPR043502">
    <property type="entry name" value="DNA/RNA_pol_sf"/>
</dbReference>
<dbReference type="Pfam" id="PF07727">
    <property type="entry name" value="RVT_2"/>
    <property type="match status" value="1"/>
</dbReference>
<dbReference type="PANTHER" id="PTHR11439">
    <property type="entry name" value="GAG-POL-RELATED RETROTRANSPOSON"/>
    <property type="match status" value="1"/>
</dbReference>
<sequence length="416" mass="47624">MNDWCVWDVLDLKPDYKPVGTTWVFRIKRNHLNEITENKACLCAQGFTQTPGLDFDKTYSPTGRLNSLHTLIAFAASRCLEFHQVDVKSAFLNSNLTETVYLSIPQGLDFEQRRYCLNRNKAIYGLKQAPLAWYKRLWKWLVNVGFASCTLDPCVFYRFGQSTTWLYIHVDDIAIFSSNALVFKKEIAGEFEIKDIGPADLMLGVKISRTDQFITLDQQHFTRALLDFYGLSKCKLVSTPLLPNVHMSPTTEDKIEKFKSLAVNYRSAIGRINYLSTATRPDLSQSVSSLSQFLENPGVQHWNAFLHVLRYLKGTQDMGLVYSTDGTGGIKAYSDTNWGNCQQTRRLVTGYLATFNNSLILWKTRKQPSVSFSTAEAEYKAVCDLTSELLWLRQWFQECNLCKFSEPIPIYEDNQS</sequence>
<gene>
    <name evidence="2" type="ORF">O181_053633</name>
</gene>
<accession>A0A9Q3E4Q3</accession>
<comment type="caution">
    <text evidence="2">The sequence shown here is derived from an EMBL/GenBank/DDBJ whole genome shotgun (WGS) entry which is preliminary data.</text>
</comment>
<evidence type="ECO:0000313" key="2">
    <source>
        <dbReference type="EMBL" id="MBW0513918.1"/>
    </source>
</evidence>
<proteinExistence type="predicted"/>
<name>A0A9Q3E4Q3_9BASI</name>
<dbReference type="CDD" id="cd09272">
    <property type="entry name" value="RNase_HI_RT_Ty1"/>
    <property type="match status" value="1"/>
</dbReference>
<protein>
    <recommendedName>
        <fullName evidence="1">Reverse transcriptase Ty1/copia-type domain-containing protein</fullName>
    </recommendedName>
</protein>
<dbReference type="SUPFAM" id="SSF56672">
    <property type="entry name" value="DNA/RNA polymerases"/>
    <property type="match status" value="1"/>
</dbReference>
<evidence type="ECO:0000313" key="3">
    <source>
        <dbReference type="Proteomes" id="UP000765509"/>
    </source>
</evidence>
<dbReference type="EMBL" id="AVOT02023708">
    <property type="protein sequence ID" value="MBW0513918.1"/>
    <property type="molecule type" value="Genomic_DNA"/>
</dbReference>
<reference evidence="2" key="1">
    <citation type="submission" date="2021-03" db="EMBL/GenBank/DDBJ databases">
        <title>Draft genome sequence of rust myrtle Austropuccinia psidii MF-1, a brazilian biotype.</title>
        <authorList>
            <person name="Quecine M.C."/>
            <person name="Pachon D.M.R."/>
            <person name="Bonatelli M.L."/>
            <person name="Correr F.H."/>
            <person name="Franceschini L.M."/>
            <person name="Leite T.F."/>
            <person name="Margarido G.R.A."/>
            <person name="Almeida C.A."/>
            <person name="Ferrarezi J.A."/>
            <person name="Labate C.A."/>
        </authorList>
    </citation>
    <scope>NUCLEOTIDE SEQUENCE</scope>
    <source>
        <strain evidence="2">MF-1</strain>
    </source>
</reference>
<dbReference type="AlphaFoldDB" id="A0A9Q3E4Q3"/>
<dbReference type="Proteomes" id="UP000765509">
    <property type="component" value="Unassembled WGS sequence"/>
</dbReference>
<evidence type="ECO:0000259" key="1">
    <source>
        <dbReference type="Pfam" id="PF07727"/>
    </source>
</evidence>
<dbReference type="OrthoDB" id="414945at2759"/>
<feature type="domain" description="Reverse transcriptase Ty1/copia-type" evidence="1">
    <location>
        <begin position="6"/>
        <end position="242"/>
    </location>
</feature>
<dbReference type="PANTHER" id="PTHR11439:SF470">
    <property type="entry name" value="CYSTEINE-RICH RLK (RECEPTOR-LIKE PROTEIN KINASE) 8"/>
    <property type="match status" value="1"/>
</dbReference>
<organism evidence="2 3">
    <name type="scientific">Austropuccinia psidii MF-1</name>
    <dbReference type="NCBI Taxonomy" id="1389203"/>
    <lineage>
        <taxon>Eukaryota</taxon>
        <taxon>Fungi</taxon>
        <taxon>Dikarya</taxon>
        <taxon>Basidiomycota</taxon>
        <taxon>Pucciniomycotina</taxon>
        <taxon>Pucciniomycetes</taxon>
        <taxon>Pucciniales</taxon>
        <taxon>Sphaerophragmiaceae</taxon>
        <taxon>Austropuccinia</taxon>
    </lineage>
</organism>
<dbReference type="InterPro" id="IPR013103">
    <property type="entry name" value="RVT_2"/>
</dbReference>
<keyword evidence="3" id="KW-1185">Reference proteome</keyword>